<dbReference type="PANTHER" id="PTHR21043:SF0">
    <property type="entry name" value="MITOCHONDRIAL ASSEMBLY OF RIBOSOMAL LARGE SUBUNIT PROTEIN 1"/>
    <property type="match status" value="1"/>
</dbReference>
<feature type="compositionally biased region" description="Low complexity" evidence="3">
    <location>
        <begin position="154"/>
        <end position="169"/>
    </location>
</feature>
<evidence type="ECO:0000313" key="5">
    <source>
        <dbReference type="Proteomes" id="UP001180616"/>
    </source>
</evidence>
<sequence>MKPIEKKFKDIPTAEKVATFVGWLEEKKGRDVLALDLAGMNAFAESIIIVTAGSVRHAQGPADHVLGMCDDEKIEFLRMEGYQAGQWILLDCNDVIINVFQPPVREMFRLESLWSDAPVLHDGRELAPPVEAATTSAGTHSGVRRMAGKVAGARAAAVTAKRAATSSADADAEEPKPRARSRKPAAPKTPEGDDQ</sequence>
<evidence type="ECO:0000313" key="4">
    <source>
        <dbReference type="EMBL" id="WMW66016.1"/>
    </source>
</evidence>
<reference evidence="4" key="1">
    <citation type="submission" date="2023-09" db="EMBL/GenBank/DDBJ databases">
        <authorList>
            <consortium name="CW5 consortium"/>
            <person name="Lu C.-W."/>
        </authorList>
    </citation>
    <scope>NUCLEOTIDE SEQUENCE</scope>
    <source>
        <strain evidence="4">KPS</strain>
    </source>
</reference>
<comment type="similarity">
    <text evidence="1 2">Belongs to the Iojap/RsfS family.</text>
</comment>
<evidence type="ECO:0000256" key="1">
    <source>
        <dbReference type="ARBA" id="ARBA00010574"/>
    </source>
</evidence>
<keyword evidence="2" id="KW-0963">Cytoplasm</keyword>
<keyword evidence="2" id="KW-0810">Translation regulation</keyword>
<feature type="region of interest" description="Disordered" evidence="3">
    <location>
        <begin position="154"/>
        <end position="195"/>
    </location>
</feature>
<accession>A0ABY9R3X7</accession>
<comment type="subunit">
    <text evidence="2">Interacts with ribosomal protein uL14 (rplN).</text>
</comment>
<proteinExistence type="inferred from homology"/>
<dbReference type="InterPro" id="IPR043519">
    <property type="entry name" value="NT_sf"/>
</dbReference>
<dbReference type="EMBL" id="CP133659">
    <property type="protein sequence ID" value="WMW66016.1"/>
    <property type="molecule type" value="Genomic_DNA"/>
</dbReference>
<keyword evidence="2" id="KW-0678">Repressor</keyword>
<evidence type="ECO:0000256" key="2">
    <source>
        <dbReference type="HAMAP-Rule" id="MF_01477"/>
    </source>
</evidence>
<dbReference type="Pfam" id="PF02410">
    <property type="entry name" value="RsfS"/>
    <property type="match status" value="1"/>
</dbReference>
<dbReference type="SUPFAM" id="SSF81301">
    <property type="entry name" value="Nucleotidyltransferase"/>
    <property type="match status" value="1"/>
</dbReference>
<gene>
    <name evidence="2 4" type="primary">rsfS</name>
    <name evidence="4" type="ORF">KPS_000558</name>
</gene>
<dbReference type="Gene3D" id="3.30.460.10">
    <property type="entry name" value="Beta Polymerase, domain 2"/>
    <property type="match status" value="1"/>
</dbReference>
<dbReference type="NCBIfam" id="TIGR00090">
    <property type="entry name" value="rsfS_iojap_ybeB"/>
    <property type="match status" value="1"/>
</dbReference>
<dbReference type="Proteomes" id="UP001180616">
    <property type="component" value="Chromosome"/>
</dbReference>
<dbReference type="RefSeq" id="WP_309541937.1">
    <property type="nucleotide sequence ID" value="NZ_CP133659.1"/>
</dbReference>
<comment type="function">
    <text evidence="2">Functions as a ribosomal silencing factor. Interacts with ribosomal protein uL14 (rplN), blocking formation of intersubunit bridge B8. Prevents association of the 30S and 50S ribosomal subunits and the formation of functional ribosomes, thus repressing translation.</text>
</comment>
<protein>
    <recommendedName>
        <fullName evidence="2">Ribosomal silencing factor RsfS</fullName>
    </recommendedName>
</protein>
<dbReference type="InterPro" id="IPR004394">
    <property type="entry name" value="Iojap/RsfS/C7orf30"/>
</dbReference>
<organism evidence="4 5">
    <name type="scientific">Nitratidesulfovibrio liaohensis</name>
    <dbReference type="NCBI Taxonomy" id="2604158"/>
    <lineage>
        <taxon>Bacteria</taxon>
        <taxon>Pseudomonadati</taxon>
        <taxon>Thermodesulfobacteriota</taxon>
        <taxon>Desulfovibrionia</taxon>
        <taxon>Desulfovibrionales</taxon>
        <taxon>Desulfovibrionaceae</taxon>
        <taxon>Nitratidesulfovibrio</taxon>
    </lineage>
</organism>
<evidence type="ECO:0000256" key="3">
    <source>
        <dbReference type="SAM" id="MobiDB-lite"/>
    </source>
</evidence>
<keyword evidence="5" id="KW-1185">Reference proteome</keyword>
<dbReference type="PANTHER" id="PTHR21043">
    <property type="entry name" value="IOJAP SUPERFAMILY ORTHOLOG"/>
    <property type="match status" value="1"/>
</dbReference>
<dbReference type="HAMAP" id="MF_01477">
    <property type="entry name" value="Iojap_RsfS"/>
    <property type="match status" value="1"/>
</dbReference>
<name>A0ABY9R3X7_9BACT</name>
<comment type="subcellular location">
    <subcellularLocation>
        <location evidence="2">Cytoplasm</location>
    </subcellularLocation>
</comment>